<name>A0ABN6D4A6_9BURK</name>
<proteinExistence type="predicted"/>
<reference evidence="1 2" key="1">
    <citation type="journal article" date="2021" name="Microbiol. Spectr.">
        <title>A Single Bacterium Capable of Oxidation and Reduction of Iron at Circumneutral pH.</title>
        <authorList>
            <person name="Kato S."/>
            <person name="Ohkuma M."/>
        </authorList>
    </citation>
    <scope>NUCLEOTIDE SEQUENCE [LARGE SCALE GENOMIC DNA]</scope>
    <source>
        <strain evidence="1 2">MIZ03</strain>
    </source>
</reference>
<organism evidence="1 2">
    <name type="scientific">Rhodoferax lithotrophicus</name>
    <dbReference type="NCBI Taxonomy" id="2798804"/>
    <lineage>
        <taxon>Bacteria</taxon>
        <taxon>Pseudomonadati</taxon>
        <taxon>Pseudomonadota</taxon>
        <taxon>Betaproteobacteria</taxon>
        <taxon>Burkholderiales</taxon>
        <taxon>Comamonadaceae</taxon>
        <taxon>Rhodoferax</taxon>
    </lineage>
</organism>
<dbReference type="InterPro" id="IPR012434">
    <property type="entry name" value="DUF1631"/>
</dbReference>
<sequence>MRCLRDLVQDPADEESVSSAQLLPVDVMAKLFHVLLKDDRLSAAFRVWMARLQWPVLRLAELEPLGFQQETHPAYQWLIKVGSCVLQPGEHVRPCGIFEEEIKRLILGVESFPIADQQAFEWANAEFNQFLRRIHGDHPPAVGTNCVACQQVQKDALAAQYRIAILDKLSFEPVEAETRTFLTDIWANVLATQAVHKGLEHPETMTLKLTAIELIRVNTALLRLQERKHAMVKVPKLIDTLRHGMELLCLPLIEQDAHIQKIGANLSDAFMKKQTALQKGVFHTERRADQRAKRSSSLPVPHGVALDGLHVIDDNSEIAWRMWECALVEQQSNNTAAPTEYPQ</sequence>
<evidence type="ECO:0000313" key="2">
    <source>
        <dbReference type="Proteomes" id="UP000824366"/>
    </source>
</evidence>
<evidence type="ECO:0000313" key="1">
    <source>
        <dbReference type="EMBL" id="BCO25606.1"/>
    </source>
</evidence>
<dbReference type="Pfam" id="PF07793">
    <property type="entry name" value="DUF1631"/>
    <property type="match status" value="1"/>
</dbReference>
<protein>
    <submittedName>
        <fullName evidence="1">Uncharacterized protein</fullName>
    </submittedName>
</protein>
<gene>
    <name evidence="1" type="ORF">MIZ03_0468</name>
</gene>
<accession>A0ABN6D4A6</accession>
<dbReference type="EMBL" id="AP024238">
    <property type="protein sequence ID" value="BCO25606.1"/>
    <property type="molecule type" value="Genomic_DNA"/>
</dbReference>
<keyword evidence="2" id="KW-1185">Reference proteome</keyword>
<dbReference type="Proteomes" id="UP000824366">
    <property type="component" value="Chromosome"/>
</dbReference>